<keyword evidence="3" id="KW-0235">DNA replication</keyword>
<dbReference type="OrthoDB" id="273123at2759"/>
<evidence type="ECO:0000256" key="2">
    <source>
        <dbReference type="ARBA" id="ARBA00009679"/>
    </source>
</evidence>
<keyword evidence="7" id="KW-0539">Nucleus</keyword>
<dbReference type="PANTHER" id="PTHR13454">
    <property type="entry name" value="PROTEIN MCM10 HOMOLOG"/>
    <property type="match status" value="1"/>
</dbReference>
<dbReference type="GO" id="GO:0003697">
    <property type="term" value="F:single-stranded DNA binding"/>
    <property type="evidence" value="ECO:0007669"/>
    <property type="project" value="InterPro"/>
</dbReference>
<name>A0A8H4QED2_9HYPO</name>
<evidence type="ECO:0000256" key="3">
    <source>
        <dbReference type="ARBA" id="ARBA00022705"/>
    </source>
</evidence>
<evidence type="ECO:0000259" key="11">
    <source>
        <dbReference type="Pfam" id="PF22379"/>
    </source>
</evidence>
<evidence type="ECO:0000313" key="12">
    <source>
        <dbReference type="EMBL" id="KAF4595853.1"/>
    </source>
</evidence>
<gene>
    <name evidence="12" type="ORF">GQ602_001466</name>
</gene>
<feature type="region of interest" description="Disordered" evidence="8">
    <location>
        <begin position="82"/>
        <end position="200"/>
    </location>
</feature>
<feature type="domain" description="Zinc finger Mcm10/DnaG-type" evidence="10">
    <location>
        <begin position="446"/>
        <end position="491"/>
    </location>
</feature>
<evidence type="ECO:0000256" key="5">
    <source>
        <dbReference type="ARBA" id="ARBA00022771"/>
    </source>
</evidence>
<dbReference type="Gene3D" id="2.40.50.140">
    <property type="entry name" value="Nucleic acid-binding proteins"/>
    <property type="match status" value="1"/>
</dbReference>
<feature type="region of interest" description="Disordered" evidence="8">
    <location>
        <begin position="587"/>
        <end position="652"/>
    </location>
</feature>
<feature type="compositionally biased region" description="Basic and acidic residues" evidence="8">
    <location>
        <begin position="7"/>
        <end position="17"/>
    </location>
</feature>
<feature type="transmembrane region" description="Helical" evidence="9">
    <location>
        <begin position="742"/>
        <end position="764"/>
    </location>
</feature>
<dbReference type="Pfam" id="PF22379">
    <property type="entry name" value="OB_MCM10"/>
    <property type="match status" value="1"/>
</dbReference>
<comment type="subcellular location">
    <subcellularLocation>
        <location evidence="1">Nucleus</location>
    </subcellularLocation>
</comment>
<keyword evidence="6" id="KW-0862">Zinc</keyword>
<evidence type="ECO:0000256" key="7">
    <source>
        <dbReference type="ARBA" id="ARBA00023242"/>
    </source>
</evidence>
<keyword evidence="12" id="KW-0132">Cell division</keyword>
<dbReference type="Pfam" id="PF09329">
    <property type="entry name" value="zf-primase"/>
    <property type="match status" value="1"/>
</dbReference>
<dbReference type="InterPro" id="IPR015408">
    <property type="entry name" value="Znf_Mcm10/DnaG"/>
</dbReference>
<evidence type="ECO:0000259" key="10">
    <source>
        <dbReference type="Pfam" id="PF09329"/>
    </source>
</evidence>
<keyword evidence="9" id="KW-1133">Transmembrane helix</keyword>
<dbReference type="InterPro" id="IPR012340">
    <property type="entry name" value="NA-bd_OB-fold"/>
</dbReference>
<feature type="region of interest" description="Disordered" evidence="8">
    <location>
        <begin position="492"/>
        <end position="515"/>
    </location>
</feature>
<dbReference type="GO" id="GO:0043596">
    <property type="term" value="C:nuclear replication fork"/>
    <property type="evidence" value="ECO:0007669"/>
    <property type="project" value="TreeGrafter"/>
</dbReference>
<feature type="compositionally biased region" description="Low complexity" evidence="8">
    <location>
        <begin position="631"/>
        <end position="647"/>
    </location>
</feature>
<keyword evidence="9" id="KW-0812">Transmembrane</keyword>
<sequence>MAPVPDPEPRWPPRSPRDALLSTPSGRRRYRESLEQTSPSPSPVKRSVPLGNTRIDPDDEDEDEETLQLKLQEIQARLRLKKLQSAKSREDSGLGQSIGPEPPRQTIMPPAQIGSNSTPRSAPTRPQVLVPASPVRKAQPLQPQKSPGRAMDKELAAQGASLKRASSQRGSTQHTTTQGRIYTHPVASSSLSSQTEKVPTFNERLALSRNEEAVRSQKQTRVQSSRSKAFGIGQQEMEEYKKNAVQIPDDETAEGSTFTGHEVLSQGKPGAANLSRSMTTPSLSQDASESNSLSQQPAQASFEPYSCFHLSRRILPHRVLARHVSGKKQFNLKDVLKKVKAPDYSLPDVEQDIVVFAILAKKSEPRSHNKAAGDRGKYMVMTIVDLKFEMELFLFNSGFTRFWKLTEGTVLAILNPTVMPPPPGRQDSGRFSLVIDSDADTILEIGAARDLDFCKEVKKDGHMCGSWVNQKRSHICEFHSNEAIRKRRAQRMEMNSSSFGAYQPKSRELSIGKRKNKNYDAETKSRWFASQSHSAADLLDGRTLGPADKKERQEFLKRSLEAKEREREMMRQLGRVGNAAGKEYMQSAGRRTTDGGEAPTAKGRTTDEAAIYRGKDGARHLSPIKRKRPQSSSASSSSLASGMKRSSGYGWGSTLKEKLSKMREGNEGKSPTRKKTRFVTDRGIREAGRESLGREAAARPAEDEDEDELVIVGYDVYNGRHVAGRSKMTDMAMTGMNKVVEVVVVEVVMVVVVVAMMMMMVVLVSRSWPEPWEFQVANESVSQFVMVTTRQGPDPTDEEPP</sequence>
<feature type="compositionally biased region" description="Polar residues" evidence="8">
    <location>
        <begin position="164"/>
        <end position="197"/>
    </location>
</feature>
<dbReference type="GO" id="GO:0003688">
    <property type="term" value="F:DNA replication origin binding"/>
    <property type="evidence" value="ECO:0007669"/>
    <property type="project" value="TreeGrafter"/>
</dbReference>
<evidence type="ECO:0000313" key="13">
    <source>
        <dbReference type="Proteomes" id="UP000562929"/>
    </source>
</evidence>
<reference evidence="12 13" key="1">
    <citation type="journal article" date="2020" name="G3 (Bethesda)">
        <title>Genetic Underpinnings of Host Manipulation by Ophiocordyceps as Revealed by Comparative Transcriptomics.</title>
        <authorList>
            <person name="Will I."/>
            <person name="Das B."/>
            <person name="Trinh T."/>
            <person name="Brachmann A."/>
            <person name="Ohm R.A."/>
            <person name="de Bekker C."/>
        </authorList>
    </citation>
    <scope>NUCLEOTIDE SEQUENCE [LARGE SCALE GENOMIC DNA]</scope>
    <source>
        <strain evidence="12 13">EC05</strain>
    </source>
</reference>
<keyword evidence="4" id="KW-0479">Metal-binding</keyword>
<evidence type="ECO:0000256" key="1">
    <source>
        <dbReference type="ARBA" id="ARBA00004123"/>
    </source>
</evidence>
<dbReference type="GO" id="GO:0008270">
    <property type="term" value="F:zinc ion binding"/>
    <property type="evidence" value="ECO:0007669"/>
    <property type="project" value="UniProtKB-KW"/>
</dbReference>
<proteinExistence type="inferred from homology"/>
<comment type="caution">
    <text evidence="12">The sequence shown here is derived from an EMBL/GenBank/DDBJ whole genome shotgun (WGS) entry which is preliminary data.</text>
</comment>
<evidence type="ECO:0000256" key="8">
    <source>
        <dbReference type="SAM" id="MobiDB-lite"/>
    </source>
</evidence>
<dbReference type="Proteomes" id="UP000562929">
    <property type="component" value="Unassembled WGS sequence"/>
</dbReference>
<feature type="region of interest" description="Disordered" evidence="8">
    <location>
        <begin position="261"/>
        <end position="296"/>
    </location>
</feature>
<dbReference type="AlphaFoldDB" id="A0A8H4QED2"/>
<keyword evidence="5" id="KW-0863">Zinc-finger</keyword>
<keyword evidence="9" id="KW-0472">Membrane</keyword>
<organism evidence="12 13">
    <name type="scientific">Ophiocordyceps camponoti-floridani</name>
    <dbReference type="NCBI Taxonomy" id="2030778"/>
    <lineage>
        <taxon>Eukaryota</taxon>
        <taxon>Fungi</taxon>
        <taxon>Dikarya</taxon>
        <taxon>Ascomycota</taxon>
        <taxon>Pezizomycotina</taxon>
        <taxon>Sordariomycetes</taxon>
        <taxon>Hypocreomycetidae</taxon>
        <taxon>Hypocreales</taxon>
        <taxon>Ophiocordycipitaceae</taxon>
        <taxon>Ophiocordyceps</taxon>
    </lineage>
</organism>
<dbReference type="GO" id="GO:0006270">
    <property type="term" value="P:DNA replication initiation"/>
    <property type="evidence" value="ECO:0007669"/>
    <property type="project" value="InterPro"/>
</dbReference>
<feature type="domain" description="MCM10 OB-fold" evidence="11">
    <location>
        <begin position="305"/>
        <end position="437"/>
    </location>
</feature>
<accession>A0A8H4QED2</accession>
<feature type="compositionally biased region" description="Polar residues" evidence="8">
    <location>
        <begin position="274"/>
        <end position="296"/>
    </location>
</feature>
<dbReference type="InterPro" id="IPR040184">
    <property type="entry name" value="Mcm10"/>
</dbReference>
<feature type="compositionally biased region" description="Acidic residues" evidence="8">
    <location>
        <begin position="57"/>
        <end position="66"/>
    </location>
</feature>
<dbReference type="GO" id="GO:0051301">
    <property type="term" value="P:cell division"/>
    <property type="evidence" value="ECO:0007669"/>
    <property type="project" value="UniProtKB-KW"/>
</dbReference>
<feature type="region of interest" description="Disordered" evidence="8">
    <location>
        <begin position="1"/>
        <end position="66"/>
    </location>
</feature>
<feature type="compositionally biased region" description="Basic and acidic residues" evidence="8">
    <location>
        <begin position="505"/>
        <end position="515"/>
    </location>
</feature>
<dbReference type="EMBL" id="JAACLJ010000001">
    <property type="protein sequence ID" value="KAF4595853.1"/>
    <property type="molecule type" value="Genomic_DNA"/>
</dbReference>
<evidence type="ECO:0000256" key="9">
    <source>
        <dbReference type="SAM" id="Phobius"/>
    </source>
</evidence>
<comment type="similarity">
    <text evidence="2">Belongs to the MCM10 family.</text>
</comment>
<protein>
    <submittedName>
        <fullName evidence="12">Cell division cycle protein</fullName>
    </submittedName>
</protein>
<keyword evidence="12" id="KW-0131">Cell cycle</keyword>
<keyword evidence="13" id="KW-1185">Reference proteome</keyword>
<evidence type="ECO:0000256" key="4">
    <source>
        <dbReference type="ARBA" id="ARBA00022723"/>
    </source>
</evidence>
<dbReference type="PANTHER" id="PTHR13454:SF11">
    <property type="entry name" value="PROTEIN MCM10 HOMOLOG"/>
    <property type="match status" value="1"/>
</dbReference>
<dbReference type="InterPro" id="IPR055065">
    <property type="entry name" value="OB_MCM10"/>
</dbReference>
<evidence type="ECO:0000256" key="6">
    <source>
        <dbReference type="ARBA" id="ARBA00022833"/>
    </source>
</evidence>